<dbReference type="InterPro" id="IPR017452">
    <property type="entry name" value="GPCR_Rhodpsn_7TM"/>
</dbReference>
<dbReference type="PROSITE" id="PS50262">
    <property type="entry name" value="G_PROTEIN_RECEP_F1_2"/>
    <property type="match status" value="1"/>
</dbReference>
<keyword evidence="9" id="KW-0297">G-protein coupled receptor</keyword>
<dbReference type="Pfam" id="PF00001">
    <property type="entry name" value="7tm_1"/>
    <property type="match status" value="1"/>
</dbReference>
<evidence type="ECO:0000256" key="5">
    <source>
        <dbReference type="ARBA" id="ARBA00022692"/>
    </source>
</evidence>
<keyword evidence="9" id="KW-0675">Receptor</keyword>
<organism evidence="12 13">
    <name type="scientific">Orchesella dallaii</name>
    <dbReference type="NCBI Taxonomy" id="48710"/>
    <lineage>
        <taxon>Eukaryota</taxon>
        <taxon>Metazoa</taxon>
        <taxon>Ecdysozoa</taxon>
        <taxon>Arthropoda</taxon>
        <taxon>Hexapoda</taxon>
        <taxon>Collembola</taxon>
        <taxon>Entomobryomorpha</taxon>
        <taxon>Entomobryoidea</taxon>
        <taxon>Orchesellidae</taxon>
        <taxon>Orchesellinae</taxon>
        <taxon>Orchesella</taxon>
    </lineage>
</organism>
<dbReference type="PANTHER" id="PTHR46061:SF3">
    <property type="entry name" value="THYROTROPIN-RELEASING HORMONE RECEPTOR"/>
    <property type="match status" value="1"/>
</dbReference>
<feature type="transmembrane region" description="Helical" evidence="10">
    <location>
        <begin position="103"/>
        <end position="125"/>
    </location>
</feature>
<dbReference type="PROSITE" id="PS00237">
    <property type="entry name" value="G_PROTEIN_RECEP_F1_1"/>
    <property type="match status" value="1"/>
</dbReference>
<comment type="function">
    <text evidence="1">Receptor for thyrotropin-releasing hormone (TRH). Upon ligand binding, this G-protein-coupled receptor triggers activation of the phosphatidylinositol (IP3)-calcium-protein kinase C (PKC) pathway.</text>
</comment>
<feature type="transmembrane region" description="Helical" evidence="10">
    <location>
        <begin position="146"/>
        <end position="174"/>
    </location>
</feature>
<dbReference type="PANTHER" id="PTHR46061">
    <property type="entry name" value="THYROTROPIN-RELEASING HORMONE RECEPTOR"/>
    <property type="match status" value="1"/>
</dbReference>
<proteinExistence type="inferred from homology"/>
<keyword evidence="13" id="KW-1185">Reference proteome</keyword>
<feature type="domain" description="G-protein coupled receptors family 1 profile" evidence="11">
    <location>
        <begin position="44"/>
        <end position="306"/>
    </location>
</feature>
<dbReference type="Proteomes" id="UP001642540">
    <property type="component" value="Unassembled WGS sequence"/>
</dbReference>
<keyword evidence="5 9" id="KW-0812">Transmembrane</keyword>
<accession>A0ABP1R5R6</accession>
<keyword evidence="7 10" id="KW-0472">Membrane</keyword>
<reference evidence="12 13" key="1">
    <citation type="submission" date="2024-08" db="EMBL/GenBank/DDBJ databases">
        <authorList>
            <person name="Cucini C."/>
            <person name="Frati F."/>
        </authorList>
    </citation>
    <scope>NUCLEOTIDE SEQUENCE [LARGE SCALE GENOMIC DNA]</scope>
</reference>
<dbReference type="PRINTS" id="PR01846">
    <property type="entry name" value="TRHRFAMILY"/>
</dbReference>
<evidence type="ECO:0000256" key="4">
    <source>
        <dbReference type="ARBA" id="ARBA00018873"/>
    </source>
</evidence>
<comment type="subcellular location">
    <subcellularLocation>
        <location evidence="2">Membrane</location>
    </subcellularLocation>
</comment>
<dbReference type="Gene3D" id="1.20.1070.10">
    <property type="entry name" value="Rhodopsin 7-helix transmembrane proteins"/>
    <property type="match status" value="1"/>
</dbReference>
<sequence>MNISTSLHDHDPEFWTQDPIYFPLSYRITGTILLGFIFILGIIGNLLVVYVVARSRSMWSPTNCYLVSLAIADCIVLVASVPQEIVSFYLPGSEWIWGDVGCVLSVFLQNLGINASSLCVAAFTVERYIAICKPFLAQAMCTLRRALKIVFCVWIFAVLYSTPWLFLATTFPIFYRGYPPLKMCDHKLSREQYLGYYFTDLILFYLIPLLLCILLYSKIAHCIINQPFTGSPIVISTGNGHTTEFQGNTRTSSRTQVVKMLAIVSALFAVLWLPYRGLLVYNSVAEEKFMNVWYLLASKGCIYLNR</sequence>
<evidence type="ECO:0000256" key="7">
    <source>
        <dbReference type="ARBA" id="ARBA00023136"/>
    </source>
</evidence>
<evidence type="ECO:0000256" key="8">
    <source>
        <dbReference type="ARBA" id="ARBA00032251"/>
    </source>
</evidence>
<protein>
    <recommendedName>
        <fullName evidence="4">Thyrotropin-releasing hormone receptor</fullName>
    </recommendedName>
    <alternativeName>
        <fullName evidence="8">Thyroliberin receptor</fullName>
    </alternativeName>
</protein>
<evidence type="ECO:0000256" key="3">
    <source>
        <dbReference type="ARBA" id="ARBA00010663"/>
    </source>
</evidence>
<evidence type="ECO:0000256" key="6">
    <source>
        <dbReference type="ARBA" id="ARBA00022989"/>
    </source>
</evidence>
<keyword evidence="6 10" id="KW-1133">Transmembrane helix</keyword>
<evidence type="ECO:0000256" key="1">
    <source>
        <dbReference type="ARBA" id="ARBA00004100"/>
    </source>
</evidence>
<feature type="transmembrane region" description="Helical" evidence="10">
    <location>
        <begin position="32"/>
        <end position="52"/>
    </location>
</feature>
<gene>
    <name evidence="12" type="ORF">ODALV1_LOCUS19147</name>
</gene>
<feature type="transmembrane region" description="Helical" evidence="10">
    <location>
        <begin position="64"/>
        <end position="83"/>
    </location>
</feature>
<evidence type="ECO:0000313" key="12">
    <source>
        <dbReference type="EMBL" id="CAL8120948.1"/>
    </source>
</evidence>
<feature type="transmembrane region" description="Helical" evidence="10">
    <location>
        <begin position="194"/>
        <end position="216"/>
    </location>
</feature>
<dbReference type="InterPro" id="IPR000276">
    <property type="entry name" value="GPCR_Rhodpsn"/>
</dbReference>
<evidence type="ECO:0000256" key="10">
    <source>
        <dbReference type="SAM" id="Phobius"/>
    </source>
</evidence>
<evidence type="ECO:0000259" key="11">
    <source>
        <dbReference type="PROSITE" id="PS50262"/>
    </source>
</evidence>
<dbReference type="InterPro" id="IPR002120">
    <property type="entry name" value="TRH_rcpt_1"/>
</dbReference>
<evidence type="ECO:0000313" key="13">
    <source>
        <dbReference type="Proteomes" id="UP001642540"/>
    </source>
</evidence>
<dbReference type="PRINTS" id="PR00237">
    <property type="entry name" value="GPCRRHODOPSN"/>
</dbReference>
<comment type="caution">
    <text evidence="12">The sequence shown here is derived from an EMBL/GenBank/DDBJ whole genome shotgun (WGS) entry which is preliminary data.</text>
</comment>
<feature type="transmembrane region" description="Helical" evidence="10">
    <location>
        <begin position="257"/>
        <end position="275"/>
    </location>
</feature>
<name>A0ABP1R5R6_9HEXA</name>
<evidence type="ECO:0000256" key="9">
    <source>
        <dbReference type="RuleBase" id="RU000688"/>
    </source>
</evidence>
<evidence type="ECO:0000256" key="2">
    <source>
        <dbReference type="ARBA" id="ARBA00004370"/>
    </source>
</evidence>
<dbReference type="SUPFAM" id="SSF81321">
    <property type="entry name" value="Family A G protein-coupled receptor-like"/>
    <property type="match status" value="1"/>
</dbReference>
<keyword evidence="9" id="KW-0807">Transducer</keyword>
<dbReference type="EMBL" id="CAXLJM020000065">
    <property type="protein sequence ID" value="CAL8120948.1"/>
    <property type="molecule type" value="Genomic_DNA"/>
</dbReference>
<comment type="similarity">
    <text evidence="3 9">Belongs to the G-protein coupled receptor 1 family.</text>
</comment>